<dbReference type="PANTHER" id="PTHR43420">
    <property type="entry name" value="ACETYLTRANSFERASE"/>
    <property type="match status" value="1"/>
</dbReference>
<comment type="similarity">
    <text evidence="1">Belongs to the acetyltransferase family. RimI subfamily.</text>
</comment>
<dbReference type="InterPro" id="IPR000182">
    <property type="entry name" value="GNAT_dom"/>
</dbReference>
<evidence type="ECO:0000256" key="2">
    <source>
        <dbReference type="ARBA" id="ARBA00022490"/>
    </source>
</evidence>
<evidence type="ECO:0000256" key="4">
    <source>
        <dbReference type="ARBA" id="ARBA00023315"/>
    </source>
</evidence>
<keyword evidence="3 6" id="KW-0808">Transferase</keyword>
<gene>
    <name evidence="6" type="ORF">KL86DES1_10256</name>
</gene>
<dbReference type="PROSITE" id="PS51186">
    <property type="entry name" value="GNAT"/>
    <property type="match status" value="1"/>
</dbReference>
<evidence type="ECO:0000256" key="3">
    <source>
        <dbReference type="ARBA" id="ARBA00022679"/>
    </source>
</evidence>
<evidence type="ECO:0000259" key="5">
    <source>
        <dbReference type="PROSITE" id="PS51186"/>
    </source>
</evidence>
<dbReference type="InterPro" id="IPR006464">
    <property type="entry name" value="AcTrfase_RimI/Ard1"/>
</dbReference>
<protein>
    <submittedName>
        <fullName evidence="6">Ribosomal-protein-alanine acetyltransferase</fullName>
    </submittedName>
</protein>
<dbReference type="InterPro" id="IPR050680">
    <property type="entry name" value="YpeA/RimI_acetyltransf"/>
</dbReference>
<evidence type="ECO:0000313" key="6">
    <source>
        <dbReference type="EMBL" id="SCM70207.1"/>
    </source>
</evidence>
<dbReference type="PANTHER" id="PTHR43420:SF44">
    <property type="entry name" value="ACETYLTRANSFERASE YPEA"/>
    <property type="match status" value="1"/>
</dbReference>
<dbReference type="InterPro" id="IPR016181">
    <property type="entry name" value="Acyl_CoA_acyltransferase"/>
</dbReference>
<feature type="domain" description="N-acetyltransferase" evidence="5">
    <location>
        <begin position="9"/>
        <end position="153"/>
    </location>
</feature>
<accession>A0A212KY68</accession>
<dbReference type="RefSeq" id="WP_232088193.1">
    <property type="nucleotide sequence ID" value="NZ_LT608333.1"/>
</dbReference>
<proteinExistence type="inferred from homology"/>
<dbReference type="SUPFAM" id="SSF55729">
    <property type="entry name" value="Acyl-CoA N-acyltransferases (Nat)"/>
    <property type="match status" value="1"/>
</dbReference>
<dbReference type="Pfam" id="PF00583">
    <property type="entry name" value="Acetyltransf_1"/>
    <property type="match status" value="1"/>
</dbReference>
<dbReference type="GO" id="GO:0008080">
    <property type="term" value="F:N-acetyltransferase activity"/>
    <property type="evidence" value="ECO:0007669"/>
    <property type="project" value="InterPro"/>
</dbReference>
<keyword evidence="2" id="KW-0963">Cytoplasm</keyword>
<name>A0A212KY68_9BACT</name>
<dbReference type="EMBL" id="FMJC01000001">
    <property type="protein sequence ID" value="SCM70207.1"/>
    <property type="molecule type" value="Genomic_DNA"/>
</dbReference>
<sequence length="157" mass="18194">MSMSTGQAWRMRQLEACHAEKMSAIERECFTLPWSEEQCRAAFGQKAFAAFGLFNGECLEGYISIYHTEDELEILNLAVRPHMRRRGHGRRILRTVLRLARKMDIHRVLLEVRTGNRAAIALYESCGFKKVGRRRNYYADTGEDALVYRCELDSCQL</sequence>
<dbReference type="Gene3D" id="3.40.630.30">
    <property type="match status" value="1"/>
</dbReference>
<keyword evidence="4" id="KW-0012">Acyltransferase</keyword>
<reference evidence="6" key="1">
    <citation type="submission" date="2016-08" db="EMBL/GenBank/DDBJ databases">
        <authorList>
            <person name="Seilhamer J.J."/>
        </authorList>
    </citation>
    <scope>NUCLEOTIDE SEQUENCE</scope>
    <source>
        <strain evidence="6">86-1</strain>
    </source>
</reference>
<organism evidence="6">
    <name type="scientific">uncultured Desulfovibrio sp</name>
    <dbReference type="NCBI Taxonomy" id="167968"/>
    <lineage>
        <taxon>Bacteria</taxon>
        <taxon>Pseudomonadati</taxon>
        <taxon>Thermodesulfobacteriota</taxon>
        <taxon>Desulfovibrionia</taxon>
        <taxon>Desulfovibrionales</taxon>
        <taxon>Desulfovibrionaceae</taxon>
        <taxon>Desulfovibrio</taxon>
        <taxon>environmental samples</taxon>
    </lineage>
</organism>
<evidence type="ECO:0000256" key="1">
    <source>
        <dbReference type="ARBA" id="ARBA00005395"/>
    </source>
</evidence>
<dbReference type="NCBIfam" id="TIGR01575">
    <property type="entry name" value="rimI"/>
    <property type="match status" value="1"/>
</dbReference>
<dbReference type="AlphaFoldDB" id="A0A212KY68"/>